<dbReference type="Proteomes" id="UP000019102">
    <property type="component" value="Unassembled WGS sequence"/>
</dbReference>
<keyword evidence="6 7" id="KW-0413">Isomerase</keyword>
<dbReference type="SUPFAM" id="SSF51556">
    <property type="entry name" value="Metallo-dependent hydrolases"/>
    <property type="match status" value="1"/>
</dbReference>
<evidence type="ECO:0000256" key="2">
    <source>
        <dbReference type="ARBA" id="ARBA00004892"/>
    </source>
</evidence>
<dbReference type="Pfam" id="PF02614">
    <property type="entry name" value="UxaC"/>
    <property type="match status" value="1"/>
</dbReference>
<dbReference type="PANTHER" id="PTHR30068">
    <property type="entry name" value="URONATE ISOMERASE"/>
    <property type="match status" value="1"/>
</dbReference>
<dbReference type="STRING" id="1298598.JCM21714_831"/>
<evidence type="ECO:0000256" key="1">
    <source>
        <dbReference type="ARBA" id="ARBA00001165"/>
    </source>
</evidence>
<dbReference type="Gene3D" id="3.20.20.140">
    <property type="entry name" value="Metal-dependent hydrolases"/>
    <property type="match status" value="1"/>
</dbReference>
<keyword evidence="8" id="KW-1185">Reference proteome</keyword>
<accession>W4VEP1</accession>
<evidence type="ECO:0000256" key="3">
    <source>
        <dbReference type="ARBA" id="ARBA00008397"/>
    </source>
</evidence>
<reference evidence="7 8" key="1">
    <citation type="journal article" date="2014" name="Genome Announc.">
        <title>Draft Genome Sequence of the Boron-Tolerant and Moderately Halotolerant Bacterium Gracilibacillus boraciitolerans JCM 21714T.</title>
        <authorList>
            <person name="Ahmed I."/>
            <person name="Oshima K."/>
            <person name="Suda W."/>
            <person name="Kitamura K."/>
            <person name="Iida T."/>
            <person name="Ohmori Y."/>
            <person name="Fujiwara T."/>
            <person name="Hattori M."/>
            <person name="Ohkuma M."/>
        </authorList>
    </citation>
    <scope>NUCLEOTIDE SEQUENCE [LARGE SCALE GENOMIC DNA]</scope>
    <source>
        <strain evidence="7 8">JCM 21714</strain>
    </source>
</reference>
<dbReference type="GO" id="GO:0019698">
    <property type="term" value="P:D-galacturonate catabolic process"/>
    <property type="evidence" value="ECO:0007669"/>
    <property type="project" value="TreeGrafter"/>
</dbReference>
<sequence length="187" mass="22104">MKTFITEDFLLYNETAKRLYHETAKGLPIIDYHNHLQQNEIYEDKNYHNIYNIWLSGDHYKWRAMRANGIEENLITGNGSDLEKFKAWAKTVPNTFGNPLYHWTHLELLRYFEIDDLLDEQSAESIWTYANEKLQSPELSVRSILAKDKVELVGTTDDPTDDLNYHIKLKEEAIRQKCRHPFALIMV</sequence>
<dbReference type="eggNOG" id="COG1904">
    <property type="taxonomic scope" value="Bacteria"/>
</dbReference>
<dbReference type="GO" id="GO:0008880">
    <property type="term" value="F:glucuronate isomerase activity"/>
    <property type="evidence" value="ECO:0007669"/>
    <property type="project" value="UniProtKB-EC"/>
</dbReference>
<dbReference type="InterPro" id="IPR032466">
    <property type="entry name" value="Metal_Hydrolase"/>
</dbReference>
<evidence type="ECO:0000256" key="4">
    <source>
        <dbReference type="ARBA" id="ARBA00012546"/>
    </source>
</evidence>
<comment type="caution">
    <text evidence="7">The sequence shown here is derived from an EMBL/GenBank/DDBJ whole genome shotgun (WGS) entry which is preliminary data.</text>
</comment>
<name>W4VEP1_9BACI</name>
<dbReference type="InterPro" id="IPR003766">
    <property type="entry name" value="Uronate_isomerase"/>
</dbReference>
<organism evidence="7 8">
    <name type="scientific">Gracilibacillus boraciitolerans JCM 21714</name>
    <dbReference type="NCBI Taxonomy" id="1298598"/>
    <lineage>
        <taxon>Bacteria</taxon>
        <taxon>Bacillati</taxon>
        <taxon>Bacillota</taxon>
        <taxon>Bacilli</taxon>
        <taxon>Bacillales</taxon>
        <taxon>Bacillaceae</taxon>
        <taxon>Gracilibacillus</taxon>
    </lineage>
</organism>
<dbReference type="AlphaFoldDB" id="W4VEP1"/>
<evidence type="ECO:0000313" key="7">
    <source>
        <dbReference type="EMBL" id="GAE91865.1"/>
    </source>
</evidence>
<evidence type="ECO:0000313" key="8">
    <source>
        <dbReference type="Proteomes" id="UP000019102"/>
    </source>
</evidence>
<protein>
    <recommendedName>
        <fullName evidence="5">Uronate isomerase</fullName>
        <ecNumber evidence="4">5.3.1.12</ecNumber>
    </recommendedName>
</protein>
<proteinExistence type="inferred from homology"/>
<dbReference type="PANTHER" id="PTHR30068:SF4">
    <property type="entry name" value="URONATE ISOMERASE"/>
    <property type="match status" value="1"/>
</dbReference>
<dbReference type="UniPathway" id="UPA00246"/>
<evidence type="ECO:0000256" key="6">
    <source>
        <dbReference type="ARBA" id="ARBA00023235"/>
    </source>
</evidence>
<dbReference type="GO" id="GO:0042840">
    <property type="term" value="P:D-glucuronate catabolic process"/>
    <property type="evidence" value="ECO:0007669"/>
    <property type="project" value="TreeGrafter"/>
</dbReference>
<comment type="pathway">
    <text evidence="2">Carbohydrate metabolism; pentose and glucuronate interconversion.</text>
</comment>
<comment type="catalytic activity">
    <reaction evidence="1">
        <text>D-glucuronate = D-fructuronate</text>
        <dbReference type="Rhea" id="RHEA:13049"/>
        <dbReference type="ChEBI" id="CHEBI:58720"/>
        <dbReference type="ChEBI" id="CHEBI:59863"/>
        <dbReference type="EC" id="5.3.1.12"/>
    </reaction>
</comment>
<comment type="similarity">
    <text evidence="3">Belongs to the metallo-dependent hydrolases superfamily. Uronate isomerase family.</text>
</comment>
<evidence type="ECO:0000256" key="5">
    <source>
        <dbReference type="ARBA" id="ARBA00020555"/>
    </source>
</evidence>
<dbReference type="EC" id="5.3.1.12" evidence="4"/>
<gene>
    <name evidence="7" type="ORF">JCM21714_831</name>
</gene>
<dbReference type="Gene3D" id="1.10.2020.10">
    <property type="entry name" value="uronate isomerase, domain 2, chain A"/>
    <property type="match status" value="1"/>
</dbReference>
<dbReference type="EMBL" id="BAVS01000002">
    <property type="protein sequence ID" value="GAE91865.1"/>
    <property type="molecule type" value="Genomic_DNA"/>
</dbReference>